<dbReference type="GO" id="GO:0015074">
    <property type="term" value="P:DNA integration"/>
    <property type="evidence" value="ECO:0007669"/>
    <property type="project" value="InterPro"/>
</dbReference>
<dbReference type="InterPro" id="IPR043502">
    <property type="entry name" value="DNA/RNA_pol_sf"/>
</dbReference>
<dbReference type="AlphaFoldDB" id="A0A9Q3HM22"/>
<evidence type="ECO:0000256" key="3">
    <source>
        <dbReference type="SAM" id="MobiDB-lite"/>
    </source>
</evidence>
<dbReference type="PANTHER" id="PTHR37984">
    <property type="entry name" value="PROTEIN CBG26694"/>
    <property type="match status" value="1"/>
</dbReference>
<evidence type="ECO:0000313" key="5">
    <source>
        <dbReference type="EMBL" id="MBW0510383.1"/>
    </source>
</evidence>
<sequence length="504" mass="57548">MMSTIFPTELSEGWLIIYIDYILICSDSWSLHLERIAGVLHKVSEVNMKISLKKCNFGFEELKALGHIVSGLSLGIDKNKVEAVLLNPIPQNKKGMMSFLGFSSYYWQKLKDFAILAKSLYRICDQQTVFGMTQERIKAYEKIRKALKEAPLLLMPYWNIPFILYIDACGDGLGEALHQVQIIDYKPTEGQVCYISRKIKPTESRYGASQMECLCLSKTPIFLPCHKDDTAMDTALLLWSRVIYHKVLFKNIISDRDPKFTSALWNNLHRLFGTKLSFSTAYHPQTDGLAERIIKTLEDIIRRFCAYGLEFKDSDGFTHDWCTLIPALELAYKTSVHSSTGQTPAMLEKGWNTRLPADTLRKDLIDIHPTASSFKVMLDKVKYHSKQSMNEAFDYAKQKLDKSHKVPDFKVGDLVLVSTLNFHNIKGPKKLKYSYVGPFVIVALHRTDAVVVELNGELENKHPTFPVSLIKPYQPTDKELFPLRNPTPLTVPPVEQDEDKNINK</sequence>
<dbReference type="InterPro" id="IPR012337">
    <property type="entry name" value="RNaseH-like_sf"/>
</dbReference>
<dbReference type="SUPFAM" id="SSF53098">
    <property type="entry name" value="Ribonuclease H-like"/>
    <property type="match status" value="1"/>
</dbReference>
<dbReference type="Gene3D" id="3.30.70.270">
    <property type="match status" value="2"/>
</dbReference>
<name>A0A9Q3HM22_9BASI</name>
<proteinExistence type="predicted"/>
<reference evidence="5" key="1">
    <citation type="submission" date="2021-03" db="EMBL/GenBank/DDBJ databases">
        <title>Draft genome sequence of rust myrtle Austropuccinia psidii MF-1, a brazilian biotype.</title>
        <authorList>
            <person name="Quecine M.C."/>
            <person name="Pachon D.M.R."/>
            <person name="Bonatelli M.L."/>
            <person name="Correr F.H."/>
            <person name="Franceschini L.M."/>
            <person name="Leite T.F."/>
            <person name="Margarido G.R.A."/>
            <person name="Almeida C.A."/>
            <person name="Ferrarezi J.A."/>
            <person name="Labate C.A."/>
        </authorList>
    </citation>
    <scope>NUCLEOTIDE SEQUENCE</scope>
    <source>
        <strain evidence="5">MF-1</strain>
    </source>
</reference>
<dbReference type="InterPro" id="IPR001584">
    <property type="entry name" value="Integrase_cat-core"/>
</dbReference>
<dbReference type="GO" id="GO:0003723">
    <property type="term" value="F:RNA binding"/>
    <property type="evidence" value="ECO:0007669"/>
    <property type="project" value="UniProtKB-KW"/>
</dbReference>
<dbReference type="EMBL" id="AVOT02021515">
    <property type="protein sequence ID" value="MBW0510383.1"/>
    <property type="molecule type" value="Genomic_DNA"/>
</dbReference>
<protein>
    <recommendedName>
        <fullName evidence="4">Integrase catalytic domain-containing protein</fullName>
    </recommendedName>
</protein>
<organism evidence="5 6">
    <name type="scientific">Austropuccinia psidii MF-1</name>
    <dbReference type="NCBI Taxonomy" id="1389203"/>
    <lineage>
        <taxon>Eukaryota</taxon>
        <taxon>Fungi</taxon>
        <taxon>Dikarya</taxon>
        <taxon>Basidiomycota</taxon>
        <taxon>Pucciniomycotina</taxon>
        <taxon>Pucciniomycetes</taxon>
        <taxon>Pucciniales</taxon>
        <taxon>Sphaerophragmiaceae</taxon>
        <taxon>Austropuccinia</taxon>
    </lineage>
</organism>
<dbReference type="InterPro" id="IPR056924">
    <property type="entry name" value="SH3_Tf2-1"/>
</dbReference>
<dbReference type="GO" id="GO:0005634">
    <property type="term" value="C:nucleus"/>
    <property type="evidence" value="ECO:0007669"/>
    <property type="project" value="UniProtKB-ARBA"/>
</dbReference>
<evidence type="ECO:0000313" key="6">
    <source>
        <dbReference type="Proteomes" id="UP000765509"/>
    </source>
</evidence>
<dbReference type="Gene3D" id="3.30.420.10">
    <property type="entry name" value="Ribonuclease H-like superfamily/Ribonuclease H"/>
    <property type="match status" value="1"/>
</dbReference>
<dbReference type="PANTHER" id="PTHR37984:SF5">
    <property type="entry name" value="PROTEIN NYNRIN-LIKE"/>
    <property type="match status" value="1"/>
</dbReference>
<accession>A0A9Q3HM22</accession>
<keyword evidence="2" id="KW-0511">Multifunctional enzyme</keyword>
<dbReference type="Pfam" id="PF17919">
    <property type="entry name" value="RT_RNaseH_2"/>
    <property type="match status" value="1"/>
</dbReference>
<comment type="caution">
    <text evidence="5">The sequence shown here is derived from an EMBL/GenBank/DDBJ whole genome shotgun (WGS) entry which is preliminary data.</text>
</comment>
<keyword evidence="1" id="KW-0694">RNA-binding</keyword>
<dbReference type="InterPro" id="IPR043128">
    <property type="entry name" value="Rev_trsase/Diguanyl_cyclase"/>
</dbReference>
<dbReference type="Proteomes" id="UP000765509">
    <property type="component" value="Unassembled WGS sequence"/>
</dbReference>
<dbReference type="SUPFAM" id="SSF56672">
    <property type="entry name" value="DNA/RNA polymerases"/>
    <property type="match status" value="1"/>
</dbReference>
<feature type="domain" description="Integrase catalytic" evidence="4">
    <location>
        <begin position="250"/>
        <end position="352"/>
    </location>
</feature>
<evidence type="ECO:0000256" key="2">
    <source>
        <dbReference type="ARBA" id="ARBA00023268"/>
    </source>
</evidence>
<evidence type="ECO:0000259" key="4">
    <source>
        <dbReference type="PROSITE" id="PS50994"/>
    </source>
</evidence>
<dbReference type="PROSITE" id="PS50994">
    <property type="entry name" value="INTEGRASE"/>
    <property type="match status" value="1"/>
</dbReference>
<dbReference type="InterPro" id="IPR050951">
    <property type="entry name" value="Retrovirus_Pol_polyprotein"/>
</dbReference>
<dbReference type="InterPro" id="IPR041577">
    <property type="entry name" value="RT_RNaseH_2"/>
</dbReference>
<dbReference type="InterPro" id="IPR036397">
    <property type="entry name" value="RNaseH_sf"/>
</dbReference>
<evidence type="ECO:0000256" key="1">
    <source>
        <dbReference type="ARBA" id="ARBA00022884"/>
    </source>
</evidence>
<feature type="region of interest" description="Disordered" evidence="3">
    <location>
        <begin position="481"/>
        <end position="504"/>
    </location>
</feature>
<dbReference type="Pfam" id="PF24626">
    <property type="entry name" value="SH3_Tf2-1"/>
    <property type="match status" value="1"/>
</dbReference>
<gene>
    <name evidence="5" type="ORF">O181_050098</name>
</gene>
<dbReference type="GO" id="GO:0003824">
    <property type="term" value="F:catalytic activity"/>
    <property type="evidence" value="ECO:0007669"/>
    <property type="project" value="UniProtKB-KW"/>
</dbReference>
<keyword evidence="6" id="KW-1185">Reference proteome</keyword>